<dbReference type="GO" id="GO:0043190">
    <property type="term" value="C:ATP-binding cassette (ABC) transporter complex"/>
    <property type="evidence" value="ECO:0007669"/>
    <property type="project" value="InterPro"/>
</dbReference>
<comment type="caution">
    <text evidence="10">The sequence shown here is derived from an EMBL/GenBank/DDBJ whole genome shotgun (WGS) entry which is preliminary data.</text>
</comment>
<evidence type="ECO:0000256" key="6">
    <source>
        <dbReference type="ARBA" id="ARBA00022989"/>
    </source>
</evidence>
<feature type="transmembrane region" description="Helical" evidence="9">
    <location>
        <begin position="268"/>
        <end position="290"/>
    </location>
</feature>
<evidence type="ECO:0000256" key="8">
    <source>
        <dbReference type="ARBA" id="ARBA00026081"/>
    </source>
</evidence>
<feature type="transmembrane region" description="Helical" evidence="9">
    <location>
        <begin position="60"/>
        <end position="82"/>
    </location>
</feature>
<organism evidence="10 11">
    <name type="scientific">Halochromatium salexigens</name>
    <name type="common">Chromatium salexigens</name>
    <dbReference type="NCBI Taxonomy" id="49447"/>
    <lineage>
        <taxon>Bacteria</taxon>
        <taxon>Pseudomonadati</taxon>
        <taxon>Pseudomonadota</taxon>
        <taxon>Gammaproteobacteria</taxon>
        <taxon>Chromatiales</taxon>
        <taxon>Chromatiaceae</taxon>
        <taxon>Halochromatium</taxon>
    </lineage>
</organism>
<comment type="similarity">
    <text evidence="3">Belongs to the LptF/LptG family.</text>
</comment>
<keyword evidence="6 9" id="KW-1133">Transmembrane helix</keyword>
<comment type="function">
    <text evidence="1">Part of the ABC transporter complex LptBFG involved in the translocation of lipopolysaccharide (LPS) from the inner membrane to the outer membrane.</text>
</comment>
<keyword evidence="5 9" id="KW-0812">Transmembrane</keyword>
<keyword evidence="11" id="KW-1185">Reference proteome</keyword>
<accession>A0AAJ0UHP8</accession>
<evidence type="ECO:0000256" key="5">
    <source>
        <dbReference type="ARBA" id="ARBA00022692"/>
    </source>
</evidence>
<evidence type="ECO:0000256" key="7">
    <source>
        <dbReference type="ARBA" id="ARBA00023136"/>
    </source>
</evidence>
<sequence length="353" mass="37976">MPILDRYLAGAVIGGTLLALGVLMPLLAVFVLTDEISSVGEGGYALSDALWFVTLSMPRYLYQVFPIATLIGALVGLGQLAARSELVAMRAAGLSIARIVRGAMAGGLLLAVGATLVGELVAPAAERHAIAVRASARSGDAVQMSGQGLWARDGHAFINVRRIEAGAALSDIDLFVIEDNRLSIATHARAARYSDGQWLLTEIERSRIGVDRVEVERIERARWDSLLNPRLLKLIVVEPQALSVWGLYRYLRYMQQTEQDAGAHAVAFWTKLVQPLLILAMIFVAIPVLLGSARSSSTGIKLFIGIALGILFYLVSRTFTYLALLYGVSPALAAFAPPLLFTLGALIVLRRVG</sequence>
<dbReference type="Pfam" id="PF03739">
    <property type="entry name" value="LptF_LptG"/>
    <property type="match status" value="1"/>
</dbReference>
<dbReference type="InterPro" id="IPR030923">
    <property type="entry name" value="LptG"/>
</dbReference>
<keyword evidence="7 9" id="KW-0472">Membrane</keyword>
<evidence type="ECO:0000256" key="4">
    <source>
        <dbReference type="ARBA" id="ARBA00022475"/>
    </source>
</evidence>
<dbReference type="RefSeq" id="WP_201246544.1">
    <property type="nucleotide sequence ID" value="NZ_NHSF01000068.1"/>
</dbReference>
<protein>
    <submittedName>
        <fullName evidence="10">LPS export ABC transporter permease LptG</fullName>
    </submittedName>
</protein>
<proteinExistence type="inferred from homology"/>
<name>A0AAJ0UHP8_HALSE</name>
<reference evidence="10" key="2">
    <citation type="journal article" date="2020" name="Microorganisms">
        <title>Osmotic Adaptation and Compatible Solute Biosynthesis of Phototrophic Bacteria as Revealed from Genome Analyses.</title>
        <authorList>
            <person name="Imhoff J.F."/>
            <person name="Rahn T."/>
            <person name="Kunzel S."/>
            <person name="Keller A."/>
            <person name="Neulinger S.C."/>
        </authorList>
    </citation>
    <scope>NUCLEOTIDE SEQUENCE</scope>
    <source>
        <strain evidence="10">DSM 4395</strain>
    </source>
</reference>
<comment type="subunit">
    <text evidence="8">Component of the lipopolysaccharide transport and assembly complex. The LptBFG transporter is composed of two ATP-binding proteins (LptB) and two transmembrane proteins (LptF and LptG).</text>
</comment>
<dbReference type="NCBIfam" id="TIGR04408">
    <property type="entry name" value="LptG_lptG"/>
    <property type="match status" value="1"/>
</dbReference>
<evidence type="ECO:0000256" key="2">
    <source>
        <dbReference type="ARBA" id="ARBA00004651"/>
    </source>
</evidence>
<feature type="transmembrane region" description="Helical" evidence="9">
    <location>
        <begin position="330"/>
        <end position="349"/>
    </location>
</feature>
<gene>
    <name evidence="10" type="ORF">CCR82_14545</name>
</gene>
<evidence type="ECO:0000256" key="1">
    <source>
        <dbReference type="ARBA" id="ARBA00002265"/>
    </source>
</evidence>
<dbReference type="InterPro" id="IPR005495">
    <property type="entry name" value="LptG/LptF_permease"/>
</dbReference>
<evidence type="ECO:0000313" key="11">
    <source>
        <dbReference type="Proteomes" id="UP001296967"/>
    </source>
</evidence>
<dbReference type="PANTHER" id="PTHR33529:SF2">
    <property type="entry name" value="LIPOPOLYSACCHARIDE EXPORT SYSTEM PERMEASE PROTEIN LPTG"/>
    <property type="match status" value="1"/>
</dbReference>
<evidence type="ECO:0000256" key="9">
    <source>
        <dbReference type="SAM" id="Phobius"/>
    </source>
</evidence>
<evidence type="ECO:0000313" key="10">
    <source>
        <dbReference type="EMBL" id="MBK5931706.1"/>
    </source>
</evidence>
<keyword evidence="4" id="KW-1003">Cell membrane</keyword>
<feature type="transmembrane region" description="Helical" evidence="9">
    <location>
        <begin position="7"/>
        <end position="32"/>
    </location>
</feature>
<dbReference type="EMBL" id="NHSF01000068">
    <property type="protein sequence ID" value="MBK5931706.1"/>
    <property type="molecule type" value="Genomic_DNA"/>
</dbReference>
<feature type="transmembrane region" description="Helical" evidence="9">
    <location>
        <begin position="302"/>
        <end position="324"/>
    </location>
</feature>
<comment type="subcellular location">
    <subcellularLocation>
        <location evidence="2">Cell membrane</location>
        <topology evidence="2">Multi-pass membrane protein</topology>
    </subcellularLocation>
</comment>
<dbReference type="GO" id="GO:0055085">
    <property type="term" value="P:transmembrane transport"/>
    <property type="evidence" value="ECO:0007669"/>
    <property type="project" value="InterPro"/>
</dbReference>
<dbReference type="PANTHER" id="PTHR33529">
    <property type="entry name" value="SLR0882 PROTEIN-RELATED"/>
    <property type="match status" value="1"/>
</dbReference>
<dbReference type="Proteomes" id="UP001296967">
    <property type="component" value="Unassembled WGS sequence"/>
</dbReference>
<evidence type="ECO:0000256" key="3">
    <source>
        <dbReference type="ARBA" id="ARBA00007725"/>
    </source>
</evidence>
<reference evidence="10" key="1">
    <citation type="submission" date="2017-05" db="EMBL/GenBank/DDBJ databases">
        <authorList>
            <person name="Imhoff J.F."/>
            <person name="Rahn T."/>
            <person name="Kuenzel S."/>
            <person name="Neulinger S.C."/>
        </authorList>
    </citation>
    <scope>NUCLEOTIDE SEQUENCE</scope>
    <source>
        <strain evidence="10">DSM 4395</strain>
    </source>
</reference>
<dbReference type="AlphaFoldDB" id="A0AAJ0UHP8"/>
<dbReference type="GO" id="GO:0015920">
    <property type="term" value="P:lipopolysaccharide transport"/>
    <property type="evidence" value="ECO:0007669"/>
    <property type="project" value="TreeGrafter"/>
</dbReference>